<name>A0AA39M5F1_9BILA</name>
<comment type="caution">
    <text evidence="3">The sequence shown here is derived from an EMBL/GenBank/DDBJ whole genome shotgun (WGS) entry which is preliminary data.</text>
</comment>
<dbReference type="AlphaFoldDB" id="A0AA39M5F1"/>
<evidence type="ECO:0000313" key="3">
    <source>
        <dbReference type="EMBL" id="KAK0422266.1"/>
    </source>
</evidence>
<keyword evidence="4" id="KW-1185">Reference proteome</keyword>
<protein>
    <submittedName>
        <fullName evidence="3">Uncharacterized protein</fullName>
    </submittedName>
</protein>
<accession>A0AA39M5F1</accession>
<organism evidence="3 4">
    <name type="scientific">Steinernema hermaphroditum</name>
    <dbReference type="NCBI Taxonomy" id="289476"/>
    <lineage>
        <taxon>Eukaryota</taxon>
        <taxon>Metazoa</taxon>
        <taxon>Ecdysozoa</taxon>
        <taxon>Nematoda</taxon>
        <taxon>Chromadorea</taxon>
        <taxon>Rhabditida</taxon>
        <taxon>Tylenchina</taxon>
        <taxon>Panagrolaimomorpha</taxon>
        <taxon>Strongyloidoidea</taxon>
        <taxon>Steinernematidae</taxon>
        <taxon>Steinernema</taxon>
    </lineage>
</organism>
<feature type="chain" id="PRO_5041326316" evidence="2">
    <location>
        <begin position="26"/>
        <end position="207"/>
    </location>
</feature>
<feature type="compositionally biased region" description="Basic and acidic residues" evidence="1">
    <location>
        <begin position="153"/>
        <end position="174"/>
    </location>
</feature>
<evidence type="ECO:0000256" key="1">
    <source>
        <dbReference type="SAM" id="MobiDB-lite"/>
    </source>
</evidence>
<feature type="signal peptide" evidence="2">
    <location>
        <begin position="1"/>
        <end position="25"/>
    </location>
</feature>
<dbReference type="Proteomes" id="UP001175271">
    <property type="component" value="Unassembled WGS sequence"/>
</dbReference>
<sequence>MVKAVLVRLLLVFALLLLVLYQAEAACKFDSECAGGEATEASISAPSVRCCIDYFSRNVTAAASSLQPPLHGVLKKRRLPSKAARGRRPIRRRYLLSHCLKKLCSDESCPANLWWGPPPNFFWHADAAVRAAPPQFAGRKPGAALPIGLAPGQRKEPQRMEEARRRPTHPRTERSVRGCTILRSCVPCICRYEASRPEEKFNKVCFV</sequence>
<proteinExistence type="predicted"/>
<reference evidence="3" key="1">
    <citation type="submission" date="2023-06" db="EMBL/GenBank/DDBJ databases">
        <title>Genomic analysis of the entomopathogenic nematode Steinernema hermaphroditum.</title>
        <authorList>
            <person name="Schwarz E.M."/>
            <person name="Heppert J.K."/>
            <person name="Baniya A."/>
            <person name="Schwartz H.T."/>
            <person name="Tan C.-H."/>
            <person name="Antoshechkin I."/>
            <person name="Sternberg P.W."/>
            <person name="Goodrich-Blair H."/>
            <person name="Dillman A.R."/>
        </authorList>
    </citation>
    <scope>NUCLEOTIDE SEQUENCE</scope>
    <source>
        <strain evidence="3">PS9179</strain>
        <tissue evidence="3">Whole animal</tissue>
    </source>
</reference>
<keyword evidence="2" id="KW-0732">Signal</keyword>
<feature type="region of interest" description="Disordered" evidence="1">
    <location>
        <begin position="144"/>
        <end position="174"/>
    </location>
</feature>
<evidence type="ECO:0000256" key="2">
    <source>
        <dbReference type="SAM" id="SignalP"/>
    </source>
</evidence>
<evidence type="ECO:0000313" key="4">
    <source>
        <dbReference type="Proteomes" id="UP001175271"/>
    </source>
</evidence>
<dbReference type="EMBL" id="JAUCMV010000001">
    <property type="protein sequence ID" value="KAK0422266.1"/>
    <property type="molecule type" value="Genomic_DNA"/>
</dbReference>
<gene>
    <name evidence="3" type="ORF">QR680_007473</name>
</gene>